<dbReference type="AlphaFoldDB" id="A0A1H6ZZQ1"/>
<evidence type="ECO:0000313" key="3">
    <source>
        <dbReference type="Proteomes" id="UP000199379"/>
    </source>
</evidence>
<evidence type="ECO:0000313" key="2">
    <source>
        <dbReference type="EMBL" id="SEJ58136.1"/>
    </source>
</evidence>
<dbReference type="Gene3D" id="2.60.120.620">
    <property type="entry name" value="q2cbj1_9rhob like domain"/>
    <property type="match status" value="1"/>
</dbReference>
<dbReference type="OrthoDB" id="9783171at2"/>
<feature type="domain" description="Prolyl 4-hydroxylase alpha subunit Fe(2+) 2OG dioxygenase" evidence="1">
    <location>
        <begin position="124"/>
        <end position="223"/>
    </location>
</feature>
<dbReference type="STRING" id="1227549.SAMN05444007_105291"/>
<reference evidence="2 3" key="1">
    <citation type="submission" date="2016-10" db="EMBL/GenBank/DDBJ databases">
        <authorList>
            <person name="de Groot N.N."/>
        </authorList>
    </citation>
    <scope>NUCLEOTIDE SEQUENCE [LARGE SCALE GENOMIC DNA]</scope>
    <source>
        <strain evidence="2 3">DSM 29340</strain>
    </source>
</reference>
<gene>
    <name evidence="2" type="ORF">SAMN05444007_105291</name>
</gene>
<dbReference type="Proteomes" id="UP000199379">
    <property type="component" value="Unassembled WGS sequence"/>
</dbReference>
<dbReference type="EMBL" id="FNYD01000005">
    <property type="protein sequence ID" value="SEJ58136.1"/>
    <property type="molecule type" value="Genomic_DNA"/>
</dbReference>
<sequence>MPTPVLALDPDTLLVSSRAARAAGKTLAGDYQSKTPFHYGGYDGFLDPAILERVIAELDELPEAETSFDRPQEKLKTSYVPERLPDYTRRLFYALNSRPVLGFLEELTGIKGLIPDPYFAGGGIHVVANGGHLDIHADFNHHAGLNLERRVNLLIYLNKGWKADYGGSFEVWNDDMTERMASFVPEFNRMCIFSTSSTSWHGNPEPVNHPDGQPRRSIALYYYTATWDSTRKSHDTLFKPRPGTADQPDRVVARRALLQEILPPFIHRRVAWRLQKLGF</sequence>
<organism evidence="2 3">
    <name type="scientific">Cribrihabitans marinus</name>
    <dbReference type="NCBI Taxonomy" id="1227549"/>
    <lineage>
        <taxon>Bacteria</taxon>
        <taxon>Pseudomonadati</taxon>
        <taxon>Pseudomonadota</taxon>
        <taxon>Alphaproteobacteria</taxon>
        <taxon>Rhodobacterales</taxon>
        <taxon>Paracoccaceae</taxon>
        <taxon>Cribrihabitans</taxon>
    </lineage>
</organism>
<name>A0A1H6ZZQ1_9RHOB</name>
<dbReference type="InterPro" id="IPR044862">
    <property type="entry name" value="Pro_4_hyd_alph_FE2OG_OXY"/>
</dbReference>
<keyword evidence="3" id="KW-1185">Reference proteome</keyword>
<dbReference type="RefSeq" id="WP_092366359.1">
    <property type="nucleotide sequence ID" value="NZ_BMGV01000005.1"/>
</dbReference>
<dbReference type="Pfam" id="PF13640">
    <property type="entry name" value="2OG-FeII_Oxy_3"/>
    <property type="match status" value="1"/>
</dbReference>
<protein>
    <submittedName>
        <fullName evidence="2">2OG-Fe(II) oxygenase superfamily protein</fullName>
    </submittedName>
</protein>
<evidence type="ECO:0000259" key="1">
    <source>
        <dbReference type="Pfam" id="PF13640"/>
    </source>
</evidence>
<proteinExistence type="predicted"/>
<accession>A0A1H6ZZQ1</accession>